<dbReference type="InterPro" id="IPR000307">
    <property type="entry name" value="Ribosomal_bS16"/>
</dbReference>
<evidence type="ECO:0000256" key="2">
    <source>
        <dbReference type="ARBA" id="ARBA00022980"/>
    </source>
</evidence>
<evidence type="ECO:0000313" key="4">
    <source>
        <dbReference type="EMBL" id="QID92316.1"/>
    </source>
</evidence>
<evidence type="ECO:0000256" key="3">
    <source>
        <dbReference type="ARBA" id="ARBA00023274"/>
    </source>
</evidence>
<comment type="similarity">
    <text evidence="1">Belongs to the bacterial ribosomal protein bS16 family.</text>
</comment>
<protein>
    <submittedName>
        <fullName evidence="4">Ribosomal protein S16</fullName>
    </submittedName>
</protein>
<dbReference type="SUPFAM" id="SSF54565">
    <property type="entry name" value="Ribosomal protein S16"/>
    <property type="match status" value="1"/>
</dbReference>
<dbReference type="HAMAP" id="MF_00385">
    <property type="entry name" value="Ribosomal_bS16"/>
    <property type="match status" value="1"/>
</dbReference>
<dbReference type="InterPro" id="IPR023803">
    <property type="entry name" value="Ribosomal_bS16_dom_sf"/>
</dbReference>
<accession>A0A6G6CIF0</accession>
<dbReference type="GO" id="GO:0005739">
    <property type="term" value="C:mitochondrion"/>
    <property type="evidence" value="ECO:0007669"/>
    <property type="project" value="GOC"/>
</dbReference>
<organism evidence="4">
    <name type="scientific">Delphinium maackianum</name>
    <dbReference type="NCBI Taxonomy" id="1127172"/>
    <lineage>
        <taxon>Eukaryota</taxon>
        <taxon>Viridiplantae</taxon>
        <taxon>Streptophyta</taxon>
        <taxon>Embryophyta</taxon>
        <taxon>Tracheophyta</taxon>
        <taxon>Spermatophyta</taxon>
        <taxon>Magnoliopsida</taxon>
        <taxon>Ranunculales</taxon>
        <taxon>Ranunculaceae</taxon>
        <taxon>Ranunculoideae</taxon>
        <taxon>Delphinieae</taxon>
        <taxon>Delphinium</taxon>
    </lineage>
</organism>
<reference evidence="4" key="1">
    <citation type="submission" date="2019-11" db="EMBL/GenBank/DDBJ databases">
        <title>Recurrent gene duplication in the angiosperm tribe Delphinieae (Ranunculaceae) inferred from intracellular gene transfer event and heteroplasmic mutation in plastid matK gene.</title>
        <authorList>
            <person name="Park S."/>
            <person name="An B."/>
            <person name="Park S."/>
        </authorList>
    </citation>
    <scope>NUCLEOTIDE SEQUENCE</scope>
    <source>
        <strain evidence="4">DMA2</strain>
    </source>
</reference>
<keyword evidence="2 4" id="KW-0689">Ribosomal protein</keyword>
<dbReference type="AlphaFoldDB" id="A0A6G6CIF0"/>
<gene>
    <name evidence="4" type="primary">rps16</name>
</gene>
<dbReference type="NCBIfam" id="TIGR00002">
    <property type="entry name" value="S16"/>
    <property type="match status" value="1"/>
</dbReference>
<dbReference type="PANTHER" id="PTHR12919">
    <property type="entry name" value="30S RIBOSOMAL PROTEIN S16"/>
    <property type="match status" value="1"/>
</dbReference>
<dbReference type="GO" id="GO:0032543">
    <property type="term" value="P:mitochondrial translation"/>
    <property type="evidence" value="ECO:0007669"/>
    <property type="project" value="TreeGrafter"/>
</dbReference>
<sequence>MSVRIRLARYGCKHRPFYRVVTSTSTSPRDGKQIETLGFYDPLPGEDVEGRMKLKFERIKYWLSVGAQPSEAVKRILIRAGVIPPSDGHPMAQLSETFDTNADNNEGKGEAKDALDLLTNIGFPAPEPAVN</sequence>
<dbReference type="Gene3D" id="3.30.1320.10">
    <property type="match status" value="1"/>
</dbReference>
<proteinExistence type="inferred from homology"/>
<dbReference type="Pfam" id="PF00886">
    <property type="entry name" value="Ribosomal_S16"/>
    <property type="match status" value="1"/>
</dbReference>
<keyword evidence="3" id="KW-0687">Ribonucleoprotein</keyword>
<dbReference type="PANTHER" id="PTHR12919:SF39">
    <property type="entry name" value="SMALL RIBOSOMAL SUBUNIT PROTEIN BS16M_BS16C"/>
    <property type="match status" value="1"/>
</dbReference>
<dbReference type="GO" id="GO:0003735">
    <property type="term" value="F:structural constituent of ribosome"/>
    <property type="evidence" value="ECO:0007669"/>
    <property type="project" value="InterPro"/>
</dbReference>
<dbReference type="EMBL" id="MN652014">
    <property type="protein sequence ID" value="QID92316.1"/>
    <property type="molecule type" value="Genomic_DNA"/>
</dbReference>
<dbReference type="GO" id="GO:0015935">
    <property type="term" value="C:small ribosomal subunit"/>
    <property type="evidence" value="ECO:0007669"/>
    <property type="project" value="TreeGrafter"/>
</dbReference>
<evidence type="ECO:0000256" key="1">
    <source>
        <dbReference type="ARBA" id="ARBA00006668"/>
    </source>
</evidence>
<name>A0A6G6CIF0_9MAGN</name>